<dbReference type="OrthoDB" id="10059875at2759"/>
<sequence length="61" mass="6553">MRVGASYSHARLFRAKGIPTVVIGSTPRDGGGPDEHILVDELVRVAAVQALSAWHFLQVAK</sequence>
<dbReference type="EMBL" id="AZGY01000002">
    <property type="protein sequence ID" value="OAA32325.1"/>
    <property type="molecule type" value="Genomic_DNA"/>
</dbReference>
<evidence type="ECO:0000313" key="2">
    <source>
        <dbReference type="Proteomes" id="UP000078544"/>
    </source>
</evidence>
<accession>A0A166RKS9</accession>
<dbReference type="Proteomes" id="UP000078544">
    <property type="component" value="Unassembled WGS sequence"/>
</dbReference>
<dbReference type="AlphaFoldDB" id="A0A166RKS9"/>
<keyword evidence="2" id="KW-1185">Reference proteome</keyword>
<protein>
    <submittedName>
        <fullName evidence="1">Uncharacterized protein</fullName>
    </submittedName>
</protein>
<gene>
    <name evidence="1" type="ORF">AAL_01657</name>
</gene>
<evidence type="ECO:0000313" key="1">
    <source>
        <dbReference type="EMBL" id="OAA32325.1"/>
    </source>
</evidence>
<dbReference type="STRING" id="1081109.A0A166RKS9"/>
<dbReference type="Gene3D" id="3.40.630.10">
    <property type="entry name" value="Zn peptidases"/>
    <property type="match status" value="1"/>
</dbReference>
<dbReference type="SUPFAM" id="SSF53187">
    <property type="entry name" value="Zn-dependent exopeptidases"/>
    <property type="match status" value="1"/>
</dbReference>
<comment type="caution">
    <text evidence="1">The sequence shown here is derived from an EMBL/GenBank/DDBJ whole genome shotgun (WGS) entry which is preliminary data.</text>
</comment>
<organism evidence="1 2">
    <name type="scientific">Moelleriella libera RCEF 2490</name>
    <dbReference type="NCBI Taxonomy" id="1081109"/>
    <lineage>
        <taxon>Eukaryota</taxon>
        <taxon>Fungi</taxon>
        <taxon>Dikarya</taxon>
        <taxon>Ascomycota</taxon>
        <taxon>Pezizomycotina</taxon>
        <taxon>Sordariomycetes</taxon>
        <taxon>Hypocreomycetidae</taxon>
        <taxon>Hypocreales</taxon>
        <taxon>Clavicipitaceae</taxon>
        <taxon>Moelleriella</taxon>
    </lineage>
</organism>
<name>A0A166RKS9_9HYPO</name>
<reference evidence="1 2" key="1">
    <citation type="journal article" date="2016" name="Genome Biol. Evol.">
        <title>Divergent and convergent evolution of fungal pathogenicity.</title>
        <authorList>
            <person name="Shang Y."/>
            <person name="Xiao G."/>
            <person name="Zheng P."/>
            <person name="Cen K."/>
            <person name="Zhan S."/>
            <person name="Wang C."/>
        </authorList>
    </citation>
    <scope>NUCLEOTIDE SEQUENCE [LARGE SCALE GENOMIC DNA]</scope>
    <source>
        <strain evidence="1 2">RCEF 2490</strain>
    </source>
</reference>
<proteinExistence type="predicted"/>